<organism evidence="3 4">
    <name type="scientific">Tunturiibacter lichenicola</name>
    <dbReference type="NCBI Taxonomy" id="2051959"/>
    <lineage>
        <taxon>Bacteria</taxon>
        <taxon>Pseudomonadati</taxon>
        <taxon>Acidobacteriota</taxon>
        <taxon>Terriglobia</taxon>
        <taxon>Terriglobales</taxon>
        <taxon>Acidobacteriaceae</taxon>
        <taxon>Tunturiibacter</taxon>
    </lineage>
</organism>
<dbReference type="AlphaFoldDB" id="A0A852VJZ5"/>
<keyword evidence="2" id="KW-0732">Signal</keyword>
<protein>
    <submittedName>
        <fullName evidence="3">Dithiol-disulfide oxidoreductase (DUF899 family)</fullName>
    </submittedName>
</protein>
<feature type="signal peptide" evidence="2">
    <location>
        <begin position="1"/>
        <end position="23"/>
    </location>
</feature>
<accession>A0A852VJZ5</accession>
<dbReference type="Pfam" id="PF05988">
    <property type="entry name" value="DUF899"/>
    <property type="match status" value="1"/>
</dbReference>
<comment type="caution">
    <text evidence="3">The sequence shown here is derived from an EMBL/GenBank/DDBJ whole genome shotgun (WGS) entry which is preliminary data.</text>
</comment>
<dbReference type="InterPro" id="IPR010296">
    <property type="entry name" value="DUF899_thioredox"/>
</dbReference>
<proteinExistence type="predicted"/>
<reference evidence="3 4" key="1">
    <citation type="submission" date="2020-07" db="EMBL/GenBank/DDBJ databases">
        <title>Genomic Encyclopedia of Type Strains, Phase IV (KMG-V): Genome sequencing to study the core and pangenomes of soil and plant-associated prokaryotes.</title>
        <authorList>
            <person name="Whitman W."/>
        </authorList>
    </citation>
    <scope>NUCLEOTIDE SEQUENCE [LARGE SCALE GENOMIC DNA]</scope>
    <source>
        <strain evidence="3 4">M8UP22</strain>
    </source>
</reference>
<evidence type="ECO:0000256" key="2">
    <source>
        <dbReference type="SAM" id="SignalP"/>
    </source>
</evidence>
<sequence length="310" mass="34934">MCPVCLATAALIAGSVTSSGGLAAVAIRKLGVKVSREESGAGEMAPRSNQSESVSRIRRETMATSMMEKAKVVSQEDWLAAREGLMEREKQLTRERDALAAARRRMPWQSVENQYAFAGPKGKASLLDLFEGRRQLVVYRAFFEPGVFGWPDHACRGCSLGADQVSHLSHLNARDTTLVYASRAPQPEIERLKKRMGWTMPWYTITDDFDVDFGVDQWHGHNAFIREGNKVFRTYFINSRGDEAMGSVWSYLDMTALGRQEEWEDSPEGYPQTAPYKWWNWHDEYAANVSLDPKWAKAVDSARVTLGLKD</sequence>
<evidence type="ECO:0000256" key="1">
    <source>
        <dbReference type="SAM" id="MobiDB-lite"/>
    </source>
</evidence>
<evidence type="ECO:0000313" key="3">
    <source>
        <dbReference type="EMBL" id="NYF92067.1"/>
    </source>
</evidence>
<name>A0A852VJZ5_9BACT</name>
<feature type="region of interest" description="Disordered" evidence="1">
    <location>
        <begin position="37"/>
        <end position="56"/>
    </location>
</feature>
<evidence type="ECO:0000313" key="4">
    <source>
        <dbReference type="Proteomes" id="UP000564385"/>
    </source>
</evidence>
<dbReference type="Proteomes" id="UP000564385">
    <property type="component" value="Unassembled WGS sequence"/>
</dbReference>
<dbReference type="EMBL" id="JACCCU010000003">
    <property type="protein sequence ID" value="NYF92067.1"/>
    <property type="molecule type" value="Genomic_DNA"/>
</dbReference>
<feature type="chain" id="PRO_5032691578" evidence="2">
    <location>
        <begin position="24"/>
        <end position="310"/>
    </location>
</feature>
<gene>
    <name evidence="3" type="ORF">HDF08_004186</name>
</gene>